<keyword evidence="3 6" id="KW-0812">Transmembrane</keyword>
<feature type="domain" description="EamA" evidence="7">
    <location>
        <begin position="157"/>
        <end position="286"/>
    </location>
</feature>
<feature type="transmembrane region" description="Helical" evidence="6">
    <location>
        <begin position="243"/>
        <end position="263"/>
    </location>
</feature>
<protein>
    <submittedName>
        <fullName evidence="8">Carboxylate/amino acid/amine transporter</fullName>
    </submittedName>
</protein>
<evidence type="ECO:0000259" key="7">
    <source>
        <dbReference type="Pfam" id="PF00892"/>
    </source>
</evidence>
<feature type="transmembrane region" description="Helical" evidence="6">
    <location>
        <begin position="187"/>
        <end position="209"/>
    </location>
</feature>
<reference evidence="9" key="1">
    <citation type="submission" date="2017-09" db="EMBL/GenBank/DDBJ databases">
        <title>Genome sequence of Nannocystis excedens DSM 71.</title>
        <authorList>
            <person name="Blom J."/>
        </authorList>
    </citation>
    <scope>NUCLEOTIDE SEQUENCE [LARGE SCALE GENOMIC DNA]</scope>
    <source>
        <strain evidence="9">type strain: E19</strain>
    </source>
</reference>
<keyword evidence="4 6" id="KW-1133">Transmembrane helix</keyword>
<dbReference type="PANTHER" id="PTHR22911:SF6">
    <property type="entry name" value="SOLUTE CARRIER FAMILY 35 MEMBER G1"/>
    <property type="match status" value="1"/>
</dbReference>
<feature type="transmembrane region" description="Helical" evidence="6">
    <location>
        <begin position="155"/>
        <end position="175"/>
    </location>
</feature>
<comment type="similarity">
    <text evidence="2">Belongs to the drug/metabolite transporter (DMT) superfamily. 10 TMS drug/metabolite exporter (DME) (TC 2.A.7.3) family.</text>
</comment>
<dbReference type="GO" id="GO:0016020">
    <property type="term" value="C:membrane"/>
    <property type="evidence" value="ECO:0007669"/>
    <property type="project" value="UniProtKB-SubCell"/>
</dbReference>
<dbReference type="PANTHER" id="PTHR22911">
    <property type="entry name" value="ACYL-MALONYL CONDENSING ENZYME-RELATED"/>
    <property type="match status" value="1"/>
</dbReference>
<keyword evidence="9" id="KW-1185">Reference proteome</keyword>
<dbReference type="AlphaFoldDB" id="A0A2C9D7Q1"/>
<feature type="transmembrane region" description="Helical" evidence="6">
    <location>
        <begin position="215"/>
        <end position="236"/>
    </location>
</feature>
<dbReference type="InterPro" id="IPR037185">
    <property type="entry name" value="EmrE-like"/>
</dbReference>
<dbReference type="EMBL" id="LT960614">
    <property type="protein sequence ID" value="SON56273.1"/>
    <property type="molecule type" value="Genomic_DNA"/>
</dbReference>
<dbReference type="Proteomes" id="UP000223606">
    <property type="component" value="Chromosome 1"/>
</dbReference>
<dbReference type="RefSeq" id="WP_245883869.1">
    <property type="nucleotide sequence ID" value="NZ_LT960614.1"/>
</dbReference>
<evidence type="ECO:0000313" key="8">
    <source>
        <dbReference type="EMBL" id="SON56273.1"/>
    </source>
</evidence>
<evidence type="ECO:0000256" key="4">
    <source>
        <dbReference type="ARBA" id="ARBA00022989"/>
    </source>
</evidence>
<feature type="transmembrane region" description="Helical" evidence="6">
    <location>
        <begin position="99"/>
        <end position="116"/>
    </location>
</feature>
<evidence type="ECO:0000256" key="2">
    <source>
        <dbReference type="ARBA" id="ARBA00009853"/>
    </source>
</evidence>
<evidence type="ECO:0000313" key="9">
    <source>
        <dbReference type="Proteomes" id="UP000223606"/>
    </source>
</evidence>
<evidence type="ECO:0000256" key="1">
    <source>
        <dbReference type="ARBA" id="ARBA00004141"/>
    </source>
</evidence>
<feature type="transmembrane region" description="Helical" evidence="6">
    <location>
        <begin position="269"/>
        <end position="287"/>
    </location>
</feature>
<evidence type="ECO:0000256" key="3">
    <source>
        <dbReference type="ARBA" id="ARBA00022692"/>
    </source>
</evidence>
<proteinExistence type="inferred from homology"/>
<name>A0A2C9D7Q1_9HYPH</name>
<dbReference type="SUPFAM" id="SSF103481">
    <property type="entry name" value="Multidrug resistance efflux transporter EmrE"/>
    <property type="match status" value="2"/>
</dbReference>
<evidence type="ECO:0000256" key="5">
    <source>
        <dbReference type="ARBA" id="ARBA00023136"/>
    </source>
</evidence>
<dbReference type="KEGG" id="hdi:HDIA_2732"/>
<gene>
    <name evidence="8" type="ORF">HDIA_2732</name>
</gene>
<dbReference type="InterPro" id="IPR000620">
    <property type="entry name" value="EamA_dom"/>
</dbReference>
<keyword evidence="5 6" id="KW-0472">Membrane</keyword>
<feature type="transmembrane region" description="Helical" evidence="6">
    <location>
        <begin position="5"/>
        <end position="25"/>
    </location>
</feature>
<sequence length="306" mass="32836">MPNPLIGVAMKVASTAFFAVMMALVKIVSERLPLGEVVFARSFLGLIPVLVWLWYLRQLPAALKTKRLGGHFMRAFAGTISMFFWFGSLARLPLPDATAINYAAPLLTTALAALLLGEVVRAYRWSAVTVGFMGVLVVLSQHFSGLDHFASNEGSVGAMMALGSATFAALAMISIRRLSGTEHSGAIVFYFMTSASLLSLVSLPFGWVVPSMSDMGLLAVIGLLGGFGQVFLTLSYRYAEASVIAPFDYASMIWVILLGFFIFGEVPTSAVIIGSVIVVGAGVFVILRERQLGIQRARARKASTPL</sequence>
<accession>A0A2C9D7Q1</accession>
<evidence type="ECO:0000256" key="6">
    <source>
        <dbReference type="SAM" id="Phobius"/>
    </source>
</evidence>
<feature type="transmembrane region" description="Helical" evidence="6">
    <location>
        <begin position="68"/>
        <end position="87"/>
    </location>
</feature>
<dbReference type="Pfam" id="PF00892">
    <property type="entry name" value="EamA"/>
    <property type="match status" value="2"/>
</dbReference>
<feature type="domain" description="EamA" evidence="7">
    <location>
        <begin position="6"/>
        <end position="139"/>
    </location>
</feature>
<comment type="subcellular location">
    <subcellularLocation>
        <location evidence="1">Membrane</location>
        <topology evidence="1">Multi-pass membrane protein</topology>
    </subcellularLocation>
</comment>
<feature type="transmembrane region" description="Helical" evidence="6">
    <location>
        <begin position="37"/>
        <end position="56"/>
    </location>
</feature>
<organism evidence="8 9">
    <name type="scientific">Hartmannibacter diazotrophicus</name>
    <dbReference type="NCBI Taxonomy" id="1482074"/>
    <lineage>
        <taxon>Bacteria</taxon>
        <taxon>Pseudomonadati</taxon>
        <taxon>Pseudomonadota</taxon>
        <taxon>Alphaproteobacteria</taxon>
        <taxon>Hyphomicrobiales</taxon>
        <taxon>Pleomorphomonadaceae</taxon>
        <taxon>Hartmannibacter</taxon>
    </lineage>
</organism>
<feature type="transmembrane region" description="Helical" evidence="6">
    <location>
        <begin position="123"/>
        <end position="143"/>
    </location>
</feature>